<dbReference type="EMBL" id="JADJNC010000060">
    <property type="protein sequence ID" value="MBK7425095.1"/>
    <property type="molecule type" value="Genomic_DNA"/>
</dbReference>
<feature type="chain" id="PRO_5039160951" evidence="3">
    <location>
        <begin position="30"/>
        <end position="306"/>
    </location>
</feature>
<name>A0A9D7FAA7_9RHOO</name>
<proteinExistence type="predicted"/>
<dbReference type="SUPFAM" id="SSF89392">
    <property type="entry name" value="Prokaryotic lipoproteins and lipoprotein localization factors"/>
    <property type="match status" value="1"/>
</dbReference>
<protein>
    <submittedName>
        <fullName evidence="4">DUF2092 domain-containing protein</fullName>
    </submittedName>
</protein>
<comment type="caution">
    <text evidence="4">The sequence shown here is derived from an EMBL/GenBank/DDBJ whole genome shotgun (WGS) entry which is preliminary data.</text>
</comment>
<feature type="signal peptide" evidence="3">
    <location>
        <begin position="1"/>
        <end position="29"/>
    </location>
</feature>
<dbReference type="Proteomes" id="UP000886602">
    <property type="component" value="Unassembled WGS sequence"/>
</dbReference>
<dbReference type="Gene3D" id="2.50.20.10">
    <property type="entry name" value="Lipoprotein localisation LolA/LolB/LppX"/>
    <property type="match status" value="1"/>
</dbReference>
<feature type="compositionally biased region" description="Low complexity" evidence="2">
    <location>
        <begin position="290"/>
        <end position="306"/>
    </location>
</feature>
<evidence type="ECO:0000313" key="4">
    <source>
        <dbReference type="EMBL" id="MBK7425095.1"/>
    </source>
</evidence>
<keyword evidence="1 3" id="KW-0732">Signal</keyword>
<feature type="region of interest" description="Disordered" evidence="2">
    <location>
        <begin position="275"/>
        <end position="306"/>
    </location>
</feature>
<organism evidence="4 5">
    <name type="scientific">Candidatus Propionivibrio dominans</name>
    <dbReference type="NCBI Taxonomy" id="2954373"/>
    <lineage>
        <taxon>Bacteria</taxon>
        <taxon>Pseudomonadati</taxon>
        <taxon>Pseudomonadota</taxon>
        <taxon>Betaproteobacteria</taxon>
        <taxon>Rhodocyclales</taxon>
        <taxon>Rhodocyclaceae</taxon>
        <taxon>Propionivibrio</taxon>
    </lineage>
</organism>
<evidence type="ECO:0000256" key="3">
    <source>
        <dbReference type="SAM" id="SignalP"/>
    </source>
</evidence>
<dbReference type="InterPro" id="IPR029046">
    <property type="entry name" value="LolA/LolB/LppX"/>
</dbReference>
<dbReference type="InterPro" id="IPR019207">
    <property type="entry name" value="DUF2092"/>
</dbReference>
<evidence type="ECO:0000256" key="2">
    <source>
        <dbReference type="SAM" id="MobiDB-lite"/>
    </source>
</evidence>
<dbReference type="Pfam" id="PF09865">
    <property type="entry name" value="DUF2092"/>
    <property type="match status" value="1"/>
</dbReference>
<evidence type="ECO:0000313" key="5">
    <source>
        <dbReference type="Proteomes" id="UP000886602"/>
    </source>
</evidence>
<reference evidence="4" key="1">
    <citation type="submission" date="2020-10" db="EMBL/GenBank/DDBJ databases">
        <title>Connecting structure to function with the recovery of over 1000 high-quality activated sludge metagenome-assembled genomes encoding full-length rRNA genes using long-read sequencing.</title>
        <authorList>
            <person name="Singleton C.M."/>
            <person name="Petriglieri F."/>
            <person name="Kristensen J.M."/>
            <person name="Kirkegaard R.H."/>
            <person name="Michaelsen T.Y."/>
            <person name="Andersen M.H."/>
            <person name="Karst S.M."/>
            <person name="Dueholm M.S."/>
            <person name="Nielsen P.H."/>
            <person name="Albertsen M."/>
        </authorList>
    </citation>
    <scope>NUCLEOTIDE SEQUENCE</scope>
    <source>
        <strain evidence="4">EsbW_18-Q3-R4-48_MAXAC.044</strain>
    </source>
</reference>
<accession>A0A9D7FAA7</accession>
<gene>
    <name evidence="4" type="ORF">IPJ48_19560</name>
</gene>
<sequence length="306" mass="32424">MKIHTLQRSSLAQALVLAVALTVTTAVTAQTPPAASAPAAAKAVKKPAGKAATPAPKLVVEPKAMDLLKAVSARLAAARSMSFTANVGYEFPSKFGPPLVYTMRYEVTMQRPDKLRILMPGDGPASEFYYDGKSMMAYAPAEDLVAVADAPSTIDATLKSAYDMAALFFPFTDLLVTDPYAALTEGTILAFYIGPSGVVGGVKTDMLAWANNDVFLQIWIGAEDKLPRRIRAVYKADPLRLRHEMDLTNWQIDGVIAADAFASPKAQAAKRIAFRHPGATPPPGVKPIVGAKPAKAGAAQPATKSQ</sequence>
<dbReference type="AlphaFoldDB" id="A0A9D7FAA7"/>
<evidence type="ECO:0000256" key="1">
    <source>
        <dbReference type="ARBA" id="ARBA00022729"/>
    </source>
</evidence>